<feature type="non-terminal residue" evidence="1">
    <location>
        <position position="43"/>
    </location>
</feature>
<evidence type="ECO:0000313" key="1">
    <source>
        <dbReference type="EMBL" id="ABN05891.1"/>
    </source>
</evidence>
<accession>A2Q1S4</accession>
<dbReference type="AlphaFoldDB" id="A2Q1S4"/>
<dbReference type="EMBL" id="AC149038">
    <property type="protein sequence ID" value="ABN05891.1"/>
    <property type="molecule type" value="Genomic_DNA"/>
</dbReference>
<proteinExistence type="predicted"/>
<protein>
    <submittedName>
        <fullName evidence="1">Uncharacterized protein</fullName>
    </submittedName>
</protein>
<organism evidence="1">
    <name type="scientific">Medicago truncatula</name>
    <name type="common">Barrel medic</name>
    <name type="synonym">Medicago tribuloides</name>
    <dbReference type="NCBI Taxonomy" id="3880"/>
    <lineage>
        <taxon>Eukaryota</taxon>
        <taxon>Viridiplantae</taxon>
        <taxon>Streptophyta</taxon>
        <taxon>Embryophyta</taxon>
        <taxon>Tracheophyta</taxon>
        <taxon>Spermatophyta</taxon>
        <taxon>Magnoliopsida</taxon>
        <taxon>eudicotyledons</taxon>
        <taxon>Gunneridae</taxon>
        <taxon>Pentapetalae</taxon>
        <taxon>rosids</taxon>
        <taxon>fabids</taxon>
        <taxon>Fabales</taxon>
        <taxon>Fabaceae</taxon>
        <taxon>Papilionoideae</taxon>
        <taxon>50 kb inversion clade</taxon>
        <taxon>NPAAA clade</taxon>
        <taxon>Hologalegina</taxon>
        <taxon>IRL clade</taxon>
        <taxon>Trifolieae</taxon>
        <taxon>Medicago</taxon>
    </lineage>
</organism>
<dbReference type="PROSITE" id="PS51257">
    <property type="entry name" value="PROKAR_LIPOPROTEIN"/>
    <property type="match status" value="1"/>
</dbReference>
<reference evidence="1" key="2">
    <citation type="submission" date="2007-03" db="EMBL/GenBank/DDBJ databases">
        <authorList>
            <consortium name="The International Medicago Genome Annotation Group"/>
        </authorList>
    </citation>
    <scope>NUCLEOTIDE SEQUENCE</scope>
</reference>
<name>A2Q1S4_MEDTR</name>
<gene>
    <name evidence="1" type="ORF">MtrDRAFT_AC149038g33v2</name>
</gene>
<reference evidence="1" key="1">
    <citation type="submission" date="2004-12" db="EMBL/GenBank/DDBJ databases">
        <authorList>
            <person name="Town C.D."/>
        </authorList>
    </citation>
    <scope>NUCLEOTIDE SEQUENCE</scope>
</reference>
<sequence>MVRFYSFISLIFLTLACFYIHIVDEFQIFVIQADQEETEELKL</sequence>